<evidence type="ECO:0000313" key="3">
    <source>
        <dbReference type="EMBL" id="MFD3002581.1"/>
    </source>
</evidence>
<keyword evidence="4" id="KW-1185">Reference proteome</keyword>
<accession>A0ABW6BYB0</accession>
<comment type="caution">
    <text evidence="3">The sequence shown here is derived from an EMBL/GenBank/DDBJ whole genome shotgun (WGS) entry which is preliminary data.</text>
</comment>
<dbReference type="SUPFAM" id="SSF49344">
    <property type="entry name" value="CBD9-like"/>
    <property type="match status" value="1"/>
</dbReference>
<dbReference type="RefSeq" id="WP_377488244.1">
    <property type="nucleotide sequence ID" value="NZ_JBHUOX010000018.1"/>
</dbReference>
<dbReference type="Pfam" id="PF19313">
    <property type="entry name" value="DUF5916"/>
    <property type="match status" value="1"/>
</dbReference>
<name>A0ABW6BYB0_9BACT</name>
<organism evidence="3 4">
    <name type="scientific">Pontibacter toksunensis</name>
    <dbReference type="NCBI Taxonomy" id="1332631"/>
    <lineage>
        <taxon>Bacteria</taxon>
        <taxon>Pseudomonadati</taxon>
        <taxon>Bacteroidota</taxon>
        <taxon>Cytophagia</taxon>
        <taxon>Cytophagales</taxon>
        <taxon>Hymenobacteraceae</taxon>
        <taxon>Pontibacter</taxon>
    </lineage>
</organism>
<dbReference type="Gene3D" id="2.60.40.1190">
    <property type="match status" value="1"/>
</dbReference>
<evidence type="ECO:0000259" key="1">
    <source>
        <dbReference type="Pfam" id="PF06452"/>
    </source>
</evidence>
<dbReference type="InterPro" id="IPR010502">
    <property type="entry name" value="Carb-bd_dom_fam9"/>
</dbReference>
<protein>
    <submittedName>
        <fullName evidence="3">DUF5916 domain-containing protein</fullName>
    </submittedName>
</protein>
<evidence type="ECO:0000313" key="4">
    <source>
        <dbReference type="Proteomes" id="UP001597641"/>
    </source>
</evidence>
<gene>
    <name evidence="3" type="ORF">ACFS7Z_19575</name>
</gene>
<dbReference type="InterPro" id="IPR045670">
    <property type="entry name" value="DUF5916"/>
</dbReference>
<reference evidence="4" key="1">
    <citation type="journal article" date="2019" name="Int. J. Syst. Evol. Microbiol.">
        <title>The Global Catalogue of Microorganisms (GCM) 10K type strain sequencing project: providing services to taxonomists for standard genome sequencing and annotation.</title>
        <authorList>
            <consortium name="The Broad Institute Genomics Platform"/>
            <consortium name="The Broad Institute Genome Sequencing Center for Infectious Disease"/>
            <person name="Wu L."/>
            <person name="Ma J."/>
        </authorList>
    </citation>
    <scope>NUCLEOTIDE SEQUENCE [LARGE SCALE GENOMIC DNA]</scope>
    <source>
        <strain evidence="4">KCTC 23984</strain>
    </source>
</reference>
<dbReference type="CDD" id="cd09618">
    <property type="entry name" value="CBM9_like_2"/>
    <property type="match status" value="1"/>
</dbReference>
<evidence type="ECO:0000259" key="2">
    <source>
        <dbReference type="Pfam" id="PF19313"/>
    </source>
</evidence>
<dbReference type="EMBL" id="JBHUOX010000018">
    <property type="protein sequence ID" value="MFD3002581.1"/>
    <property type="molecule type" value="Genomic_DNA"/>
</dbReference>
<dbReference type="Pfam" id="PF06452">
    <property type="entry name" value="CBM9_1"/>
    <property type="match status" value="1"/>
</dbReference>
<sequence length="731" mass="83116">MNTIKHIIRFVLLLEFLNPRVSFSQHTFEPPVKLKEIYSSRVTVPLVIDGTLNETAWKDAKVIRGFKQVEPLQGESANFDTEVRVLFDDTYLYIGAYCKDTVGVEGLRTPNLTRDFSFENNDLFGFTLDPFNTRRNAVAFQVTPYGTQRDLQVFDDAIIDLDWDALWYSKTSITDAGWYVEIAVPLSTIRYPKDAAQHADSVSWGINFIRVHRRSNETSAFPGFPRSLGTYRMTYVAALKGIDLPPAGRNIRLNPYVVQKAQASGGEQNGKVQLATKVGGDLKWGITEHSTLDLTVNTDFAQADVDRQVINLTRFSVYFPERRQFFLENSGLFVTGDPANLQPFFSRRIGLDAFGNPIPLLLGARYTDRQVSRSIGMLYALQDDTEETSKAHFSVMRYIKNYGKANHFGVMLANKYESGNSHNTVATVNGVHRFGERWSLNHMWSSSFDHEDGKYTIGSGSNINLQHATNKAYFYTNHTLISEKYNPEMGFISRENLLAHNLGFIPIFRPSWKPEFVRSYQPGILLDLAQQASDLKLQEGALNLFPVFLIMSSGSVLSLRYQYNWQHLDTEFHVLGTPISPGSYTYNRYRLMFNTDLSRKFSVATNAEVGGYFNGSLVSLSADVNYAPIPNIFFTNRVEFNSIKNLGKTQTGHTDSYLLTSSLRLALNPNVQLVSLYQYNSFLARSTVNLRMSWQFKPLSFMHIIYNTNRNRLSDVTENQGIMKINFAKHF</sequence>
<dbReference type="Proteomes" id="UP001597641">
    <property type="component" value="Unassembled WGS sequence"/>
</dbReference>
<feature type="domain" description="DUF5916" evidence="2">
    <location>
        <begin position="252"/>
        <end position="353"/>
    </location>
</feature>
<feature type="domain" description="Carbohydrate-binding" evidence="1">
    <location>
        <begin position="48"/>
        <end position="198"/>
    </location>
</feature>
<proteinExistence type="predicted"/>